<dbReference type="Pfam" id="PF00534">
    <property type="entry name" value="Glycos_transf_1"/>
    <property type="match status" value="1"/>
</dbReference>
<dbReference type="AlphaFoldDB" id="A0A2M7BRR0"/>
<comment type="caution">
    <text evidence="2">The sequence shown here is derived from an EMBL/GenBank/DDBJ whole genome shotgun (WGS) entry which is preliminary data.</text>
</comment>
<name>A0A2M7BRR0_9BACT</name>
<organism evidence="2 3">
    <name type="scientific">Candidatus Roizmanbacteria bacterium CG03_land_8_20_14_0_80_39_12</name>
    <dbReference type="NCBI Taxonomy" id="1974847"/>
    <lineage>
        <taxon>Bacteria</taxon>
        <taxon>Candidatus Roizmaniibacteriota</taxon>
    </lineage>
</organism>
<dbReference type="SUPFAM" id="SSF53756">
    <property type="entry name" value="UDP-Glycosyltransferase/glycogen phosphorylase"/>
    <property type="match status" value="1"/>
</dbReference>
<protein>
    <recommendedName>
        <fullName evidence="1">Glycosyl transferase family 1 domain-containing protein</fullName>
    </recommendedName>
</protein>
<dbReference type="GO" id="GO:0016020">
    <property type="term" value="C:membrane"/>
    <property type="evidence" value="ECO:0007669"/>
    <property type="project" value="TreeGrafter"/>
</dbReference>
<dbReference type="PANTHER" id="PTHR45919">
    <property type="entry name" value="GDP-MAN:MAN(3)GLCNAC(2)-PP-DOL ALPHA-1,2-MANNOSYLTRANSFERASE"/>
    <property type="match status" value="1"/>
</dbReference>
<evidence type="ECO:0000313" key="2">
    <source>
        <dbReference type="EMBL" id="PIV08127.1"/>
    </source>
</evidence>
<dbReference type="InterPro" id="IPR001296">
    <property type="entry name" value="Glyco_trans_1"/>
</dbReference>
<accession>A0A2M7BRR0</accession>
<dbReference type="Gene3D" id="3.40.50.2000">
    <property type="entry name" value="Glycogen Phosphorylase B"/>
    <property type="match status" value="1"/>
</dbReference>
<dbReference type="Proteomes" id="UP000230119">
    <property type="component" value="Unassembled WGS sequence"/>
</dbReference>
<gene>
    <name evidence="2" type="ORF">COS52_04350</name>
</gene>
<dbReference type="EMBL" id="PEVA01000183">
    <property type="protein sequence ID" value="PIV08127.1"/>
    <property type="molecule type" value="Genomic_DNA"/>
</dbReference>
<dbReference type="PANTHER" id="PTHR45919:SF1">
    <property type="entry name" value="GDP-MAN:MAN(3)GLCNAC(2)-PP-DOL ALPHA-1,2-MANNOSYLTRANSFERASE"/>
    <property type="match status" value="1"/>
</dbReference>
<evidence type="ECO:0000313" key="3">
    <source>
        <dbReference type="Proteomes" id="UP000230119"/>
    </source>
</evidence>
<feature type="domain" description="Glycosyl transferase family 1" evidence="1">
    <location>
        <begin position="157"/>
        <end position="333"/>
    </location>
</feature>
<dbReference type="GO" id="GO:0004377">
    <property type="term" value="F:GDP-Man:Man(3)GlcNAc(2)-PP-Dol alpha-1,2-mannosyltransferase activity"/>
    <property type="evidence" value="ECO:0007669"/>
    <property type="project" value="InterPro"/>
</dbReference>
<dbReference type="InterPro" id="IPR038013">
    <property type="entry name" value="ALG11"/>
</dbReference>
<proteinExistence type="predicted"/>
<evidence type="ECO:0000259" key="1">
    <source>
        <dbReference type="Pfam" id="PF00534"/>
    </source>
</evidence>
<dbReference type="CDD" id="cd03801">
    <property type="entry name" value="GT4_PimA-like"/>
    <property type="match status" value="1"/>
</dbReference>
<dbReference type="GO" id="GO:0006487">
    <property type="term" value="P:protein N-linked glycosylation"/>
    <property type="evidence" value="ECO:0007669"/>
    <property type="project" value="TreeGrafter"/>
</dbReference>
<reference evidence="3" key="1">
    <citation type="submission" date="2017-09" db="EMBL/GenBank/DDBJ databases">
        <title>Depth-based differentiation of microbial function through sediment-hosted aquifers and enrichment of novel symbionts in the deep terrestrial subsurface.</title>
        <authorList>
            <person name="Probst A.J."/>
            <person name="Ladd B."/>
            <person name="Jarett J.K."/>
            <person name="Geller-Mcgrath D.E."/>
            <person name="Sieber C.M.K."/>
            <person name="Emerson J.B."/>
            <person name="Anantharaman K."/>
            <person name="Thomas B.C."/>
            <person name="Malmstrom R."/>
            <person name="Stieglmeier M."/>
            <person name="Klingl A."/>
            <person name="Woyke T."/>
            <person name="Ryan C.M."/>
            <person name="Banfield J.F."/>
        </authorList>
    </citation>
    <scope>NUCLEOTIDE SEQUENCE [LARGE SCALE GENOMIC DNA]</scope>
</reference>
<sequence>MRRKTVGLYTPYLDIMGGGEKHILSILKVFDDAGYNTILFWNSDLSAEIQNKLKLTFAHLRFEKDLKSMTFFEKARKISPLDWLLYVTDGSYFFSPAKKTAVFCMVPDKKLYNLSPLNSLKTANALFIANSHFTASWLHKWGIQSRVVYPYVSEELFDEKPRQRKPVILTVGRFFKHLHAKRQQDLIRTFLRFHSHHPEYSLVLAGGVKQEDEQYVAELRHEFPQPFIQFKTNIPFSELRVLYIDAMMYWHFTGFGIDSHAHPEQVEHLGMTPLEAMASRTVPFCFNAGGPRELIENGKNGFLFNSSEELLKQTSYFLNTPSLQSRVSESAYQFVHRSFRYNQFTQYVKKIFYIT</sequence>